<evidence type="ECO:0000256" key="1">
    <source>
        <dbReference type="ARBA" id="ARBA00000448"/>
    </source>
</evidence>
<dbReference type="EMBL" id="BSXW01000279">
    <property type="protein sequence ID" value="GMF17382.1"/>
    <property type="molecule type" value="Genomic_DNA"/>
</dbReference>
<evidence type="ECO:0000256" key="6">
    <source>
        <dbReference type="ARBA" id="ARBA00023295"/>
    </source>
</evidence>
<sequence>MSMTGFGWTFTNGTNTLIEKTPSIMDRLKESVRRILKLKLKLGLYDTPVPGAKNLELVGNDDDVAAALKFRESIVLLQNNDSTLPLPTNASVFLTGPSANNIGYQCGGWTLIGQGVSGNDMYAHGFLFGRVSNRLLENNSFSAFLPDGSAAKARW</sequence>
<dbReference type="InterPro" id="IPR036881">
    <property type="entry name" value="Glyco_hydro_3_C_sf"/>
</dbReference>
<dbReference type="PANTHER" id="PTHR30620:SF16">
    <property type="entry name" value="LYSOSOMAL BETA GLUCOSIDASE"/>
    <property type="match status" value="1"/>
</dbReference>
<accession>A0A9W6TPG5</accession>
<dbReference type="SUPFAM" id="SSF52279">
    <property type="entry name" value="Beta-D-glucan exohydrolase, C-terminal domain"/>
    <property type="match status" value="1"/>
</dbReference>
<protein>
    <recommendedName>
        <fullName evidence="3">beta-glucosidase</fullName>
        <ecNumber evidence="3">3.2.1.21</ecNumber>
    </recommendedName>
</protein>
<dbReference type="InterPro" id="IPR051915">
    <property type="entry name" value="Cellulose_Degrad_GH3"/>
</dbReference>
<dbReference type="PANTHER" id="PTHR30620">
    <property type="entry name" value="PERIPLASMIC BETA-GLUCOSIDASE-RELATED"/>
    <property type="match status" value="1"/>
</dbReference>
<keyword evidence="8" id="KW-1185">Reference proteome</keyword>
<dbReference type="GO" id="GO:0009251">
    <property type="term" value="P:glucan catabolic process"/>
    <property type="evidence" value="ECO:0007669"/>
    <property type="project" value="TreeGrafter"/>
</dbReference>
<dbReference type="Gene3D" id="3.40.50.1700">
    <property type="entry name" value="Glycoside hydrolase family 3 C-terminal domain"/>
    <property type="match status" value="1"/>
</dbReference>
<gene>
    <name evidence="7" type="ORF">Plil01_000633800</name>
</gene>
<evidence type="ECO:0000256" key="2">
    <source>
        <dbReference type="ARBA" id="ARBA00005336"/>
    </source>
</evidence>
<keyword evidence="6" id="KW-0326">Glycosidase</keyword>
<evidence type="ECO:0000313" key="8">
    <source>
        <dbReference type="Proteomes" id="UP001165083"/>
    </source>
</evidence>
<evidence type="ECO:0000256" key="5">
    <source>
        <dbReference type="ARBA" id="ARBA00022801"/>
    </source>
</evidence>
<name>A0A9W6TPG5_9STRA</name>
<keyword evidence="4" id="KW-0732">Signal</keyword>
<dbReference type="InterPro" id="IPR017853">
    <property type="entry name" value="GH"/>
</dbReference>
<comment type="similarity">
    <text evidence="2">Belongs to the glycosyl hydrolase 3 family.</text>
</comment>
<comment type="caution">
    <text evidence="7">The sequence shown here is derived from an EMBL/GenBank/DDBJ whole genome shotgun (WGS) entry which is preliminary data.</text>
</comment>
<evidence type="ECO:0000256" key="3">
    <source>
        <dbReference type="ARBA" id="ARBA00012744"/>
    </source>
</evidence>
<evidence type="ECO:0000256" key="4">
    <source>
        <dbReference type="ARBA" id="ARBA00022729"/>
    </source>
</evidence>
<comment type="catalytic activity">
    <reaction evidence="1">
        <text>Hydrolysis of terminal, non-reducing beta-D-glucosyl residues with release of beta-D-glucose.</text>
        <dbReference type="EC" id="3.2.1.21"/>
    </reaction>
</comment>
<keyword evidence="5" id="KW-0378">Hydrolase</keyword>
<dbReference type="Proteomes" id="UP001165083">
    <property type="component" value="Unassembled WGS sequence"/>
</dbReference>
<organism evidence="7 8">
    <name type="scientific">Phytophthora lilii</name>
    <dbReference type="NCBI Taxonomy" id="2077276"/>
    <lineage>
        <taxon>Eukaryota</taxon>
        <taxon>Sar</taxon>
        <taxon>Stramenopiles</taxon>
        <taxon>Oomycota</taxon>
        <taxon>Peronosporomycetes</taxon>
        <taxon>Peronosporales</taxon>
        <taxon>Peronosporaceae</taxon>
        <taxon>Phytophthora</taxon>
    </lineage>
</organism>
<proteinExistence type="inferred from homology"/>
<evidence type="ECO:0000313" key="7">
    <source>
        <dbReference type="EMBL" id="GMF17382.1"/>
    </source>
</evidence>
<dbReference type="SUPFAM" id="SSF51445">
    <property type="entry name" value="(Trans)glycosidases"/>
    <property type="match status" value="1"/>
</dbReference>
<dbReference type="AlphaFoldDB" id="A0A9W6TPG5"/>
<reference evidence="7" key="1">
    <citation type="submission" date="2023-04" db="EMBL/GenBank/DDBJ databases">
        <title>Phytophthora lilii NBRC 32176.</title>
        <authorList>
            <person name="Ichikawa N."/>
            <person name="Sato H."/>
            <person name="Tonouchi N."/>
        </authorList>
    </citation>
    <scope>NUCLEOTIDE SEQUENCE</scope>
    <source>
        <strain evidence="7">NBRC 32176</strain>
    </source>
</reference>
<dbReference type="EC" id="3.2.1.21" evidence="3"/>
<dbReference type="GO" id="GO:0008422">
    <property type="term" value="F:beta-glucosidase activity"/>
    <property type="evidence" value="ECO:0007669"/>
    <property type="project" value="UniProtKB-EC"/>
</dbReference>
<dbReference type="OrthoDB" id="125225at2759"/>